<dbReference type="Proteomes" id="UP001199915">
    <property type="component" value="Unassembled WGS sequence"/>
</dbReference>
<keyword evidence="4" id="KW-0133">Cell shape</keyword>
<keyword evidence="6" id="KW-0961">Cell wall biogenesis/degradation</keyword>
<dbReference type="InterPro" id="IPR012338">
    <property type="entry name" value="Beta-lactam/transpept-like"/>
</dbReference>
<dbReference type="EMBL" id="JAKNFS010000010">
    <property type="protein sequence ID" value="MCG4765524.1"/>
    <property type="molecule type" value="Genomic_DNA"/>
</dbReference>
<reference evidence="14" key="2">
    <citation type="submission" date="2022-01" db="EMBL/GenBank/DDBJ databases">
        <title>Collection of gut derived symbiotic bacterial strains cultured from healthy donors.</title>
        <authorList>
            <person name="Lin H."/>
            <person name="Kohout C."/>
            <person name="Waligurski E."/>
            <person name="Pamer E.G."/>
        </authorList>
    </citation>
    <scope>NUCLEOTIDE SEQUENCE</scope>
    <source>
        <strain evidence="14">DFI.5.49</strain>
    </source>
</reference>
<gene>
    <name evidence="13" type="primary">dacB_2</name>
    <name evidence="13" type="ORF">ERS852498_01228</name>
    <name evidence="14" type="ORF">L0N21_08380</name>
</gene>
<evidence type="ECO:0000256" key="8">
    <source>
        <dbReference type="PIRSR" id="PIRSR618044-2"/>
    </source>
</evidence>
<keyword evidence="11" id="KW-1133">Transmembrane helix</keyword>
<dbReference type="InterPro" id="IPR001967">
    <property type="entry name" value="Peptidase_S11_N"/>
</dbReference>
<dbReference type="GO" id="GO:0009252">
    <property type="term" value="P:peptidoglycan biosynthetic process"/>
    <property type="evidence" value="ECO:0007669"/>
    <property type="project" value="UniProtKB-KW"/>
</dbReference>
<comment type="similarity">
    <text evidence="1 9">Belongs to the peptidase S11 family.</text>
</comment>
<feature type="active site" description="Proton acceptor" evidence="7">
    <location>
        <position position="142"/>
    </location>
</feature>
<dbReference type="Gene3D" id="3.40.710.10">
    <property type="entry name" value="DD-peptidase/beta-lactamase superfamily"/>
    <property type="match status" value="1"/>
</dbReference>
<evidence type="ECO:0000256" key="2">
    <source>
        <dbReference type="ARBA" id="ARBA00022729"/>
    </source>
</evidence>
<evidence type="ECO:0000256" key="10">
    <source>
        <dbReference type="SAM" id="MobiDB-lite"/>
    </source>
</evidence>
<evidence type="ECO:0000256" key="5">
    <source>
        <dbReference type="ARBA" id="ARBA00022984"/>
    </source>
</evidence>
<evidence type="ECO:0000259" key="12">
    <source>
        <dbReference type="Pfam" id="PF00768"/>
    </source>
</evidence>
<dbReference type="PRINTS" id="PR00725">
    <property type="entry name" value="DADACBPTASE1"/>
</dbReference>
<evidence type="ECO:0000313" key="14">
    <source>
        <dbReference type="EMBL" id="MCG4765524.1"/>
    </source>
</evidence>
<feature type="active site" description="Acyl-ester intermediate" evidence="7">
    <location>
        <position position="139"/>
    </location>
</feature>
<evidence type="ECO:0000256" key="3">
    <source>
        <dbReference type="ARBA" id="ARBA00022801"/>
    </source>
</evidence>
<dbReference type="AlphaFoldDB" id="A0A174KA61"/>
<dbReference type="GO" id="GO:0008360">
    <property type="term" value="P:regulation of cell shape"/>
    <property type="evidence" value="ECO:0007669"/>
    <property type="project" value="UniProtKB-KW"/>
</dbReference>
<dbReference type="GO" id="GO:0009002">
    <property type="term" value="F:serine-type D-Ala-D-Ala carboxypeptidase activity"/>
    <property type="evidence" value="ECO:0007669"/>
    <property type="project" value="UniProtKB-EC"/>
</dbReference>
<keyword evidence="13" id="KW-0645">Protease</keyword>
<reference evidence="13 15" key="1">
    <citation type="submission" date="2015-09" db="EMBL/GenBank/DDBJ databases">
        <authorList>
            <consortium name="Pathogen Informatics"/>
        </authorList>
    </citation>
    <scope>NUCLEOTIDE SEQUENCE [LARGE SCALE GENOMIC DNA]</scope>
    <source>
        <strain evidence="13 15">2789STDY5834885</strain>
    </source>
</reference>
<dbReference type="EC" id="3.4.16.4" evidence="13"/>
<feature type="domain" description="Peptidase S11 D-alanyl-D-alanine carboxypeptidase A N-terminal" evidence="12">
    <location>
        <begin position="117"/>
        <end position="343"/>
    </location>
</feature>
<dbReference type="Proteomes" id="UP000095709">
    <property type="component" value="Unassembled WGS sequence"/>
</dbReference>
<keyword evidence="11" id="KW-0472">Membrane</keyword>
<evidence type="ECO:0000256" key="11">
    <source>
        <dbReference type="SAM" id="Phobius"/>
    </source>
</evidence>
<accession>A0A174KA61</accession>
<evidence type="ECO:0000256" key="7">
    <source>
        <dbReference type="PIRSR" id="PIRSR618044-1"/>
    </source>
</evidence>
<dbReference type="InterPro" id="IPR018044">
    <property type="entry name" value="Peptidase_S11"/>
</dbReference>
<keyword evidence="11" id="KW-0812">Transmembrane</keyword>
<dbReference type="GO" id="GO:0006508">
    <property type="term" value="P:proteolysis"/>
    <property type="evidence" value="ECO:0007669"/>
    <property type="project" value="InterPro"/>
</dbReference>
<keyword evidence="5" id="KW-0573">Peptidoglycan synthesis</keyword>
<feature type="active site" evidence="7">
    <location>
        <position position="196"/>
    </location>
</feature>
<organism evidence="13 15">
    <name type="scientific">Fusicatenibacter saccharivorans</name>
    <dbReference type="NCBI Taxonomy" id="1150298"/>
    <lineage>
        <taxon>Bacteria</taxon>
        <taxon>Bacillati</taxon>
        <taxon>Bacillota</taxon>
        <taxon>Clostridia</taxon>
        <taxon>Lachnospirales</taxon>
        <taxon>Lachnospiraceae</taxon>
        <taxon>Fusicatenibacter</taxon>
    </lineage>
</organism>
<feature type="transmembrane region" description="Helical" evidence="11">
    <location>
        <begin position="33"/>
        <end position="54"/>
    </location>
</feature>
<proteinExistence type="inferred from homology"/>
<feature type="compositionally biased region" description="Polar residues" evidence="10">
    <location>
        <begin position="1"/>
        <end position="10"/>
    </location>
</feature>
<dbReference type="RefSeq" id="WP_022462856.1">
    <property type="nucleotide sequence ID" value="NZ_CZAL01000005.1"/>
</dbReference>
<keyword evidence="2" id="KW-0732">Signal</keyword>
<name>A0A174KA61_9FIRM</name>
<evidence type="ECO:0000313" key="15">
    <source>
        <dbReference type="Proteomes" id="UP000095709"/>
    </source>
</evidence>
<dbReference type="GO" id="GO:0071555">
    <property type="term" value="P:cell wall organization"/>
    <property type="evidence" value="ECO:0007669"/>
    <property type="project" value="UniProtKB-KW"/>
</dbReference>
<evidence type="ECO:0000313" key="13">
    <source>
        <dbReference type="EMBL" id="CUP08934.1"/>
    </source>
</evidence>
<evidence type="ECO:0000256" key="6">
    <source>
        <dbReference type="ARBA" id="ARBA00023316"/>
    </source>
</evidence>
<dbReference type="PANTHER" id="PTHR21581:SF6">
    <property type="entry name" value="TRAFFICKING PROTEIN PARTICLE COMPLEX SUBUNIT 12"/>
    <property type="match status" value="1"/>
</dbReference>
<dbReference type="SUPFAM" id="SSF56601">
    <property type="entry name" value="beta-lactamase/transpeptidase-like"/>
    <property type="match status" value="1"/>
</dbReference>
<dbReference type="PANTHER" id="PTHR21581">
    <property type="entry name" value="D-ALANYL-D-ALANINE CARBOXYPEPTIDASE"/>
    <property type="match status" value="1"/>
</dbReference>
<dbReference type="EMBL" id="CZAL01000005">
    <property type="protein sequence ID" value="CUP08934.1"/>
    <property type="molecule type" value="Genomic_DNA"/>
</dbReference>
<protein>
    <submittedName>
        <fullName evidence="13 14">D-alanyl-D-alanine carboxypeptidase</fullName>
        <ecNumber evidence="13">3.4.16.4</ecNumber>
    </submittedName>
</protein>
<keyword evidence="3 13" id="KW-0378">Hydrolase</keyword>
<evidence type="ECO:0000256" key="9">
    <source>
        <dbReference type="RuleBase" id="RU004016"/>
    </source>
</evidence>
<evidence type="ECO:0000256" key="4">
    <source>
        <dbReference type="ARBA" id="ARBA00022960"/>
    </source>
</evidence>
<evidence type="ECO:0000256" key="1">
    <source>
        <dbReference type="ARBA" id="ARBA00007164"/>
    </source>
</evidence>
<sequence length="361" mass="39280">MKSTGETTNTTEKEQKLPVTEKNGTAPEKTEHILNRLIIGAGVCVAVIAVLIGVKLYRQDRQMDITEPFARSMVLASDPLSAEKRFQAETLSADLCVGETSVPLNDISFSSQVKAGLFDLDHKKVLFAQNMYDQVYPASITKIMTALLAMEYNQPDTQVTITEEDLALEDGSQMSGLAVGDTVTMDQLFHALLIYSANDAAMAIARQVGGSVENFVQMMNDKAASLAMTGTHFANPHGLHDENHYTTAYDVYLMLYAAYQHTEFQNTMSMSSYTLNMTHADGTAGTIYLSSTDKYLTGEKNAPENVTVLGGKTGTTDEAGSCLALVSQNAYGEPFISVILHASTKVELYEDMNTLLSNINS</sequence>
<feature type="binding site" evidence="8">
    <location>
        <position position="312"/>
    </location>
    <ligand>
        <name>substrate</name>
    </ligand>
</feature>
<keyword evidence="13" id="KW-0121">Carboxypeptidase</keyword>
<feature type="region of interest" description="Disordered" evidence="10">
    <location>
        <begin position="1"/>
        <end position="24"/>
    </location>
</feature>
<dbReference type="Pfam" id="PF00768">
    <property type="entry name" value="Peptidase_S11"/>
    <property type="match status" value="1"/>
</dbReference>